<protein>
    <submittedName>
        <fullName evidence="3">Uncharacterized protein</fullName>
    </submittedName>
</protein>
<feature type="region of interest" description="Disordered" evidence="1">
    <location>
        <begin position="207"/>
        <end position="238"/>
    </location>
</feature>
<reference evidence="3" key="1">
    <citation type="submission" date="2022-09" db="EMBL/GenBank/DDBJ databases">
        <title>Tahibacter sp. nov., isolated from a fresh water.</title>
        <authorList>
            <person name="Baek J.H."/>
            <person name="Lee J.K."/>
            <person name="Kim J.M."/>
            <person name="Jeon C.O."/>
        </authorList>
    </citation>
    <scope>NUCLEOTIDE SEQUENCE</scope>
    <source>
        <strain evidence="3">W38</strain>
    </source>
</reference>
<dbReference type="RefSeq" id="WP_261693483.1">
    <property type="nucleotide sequence ID" value="NZ_CP104694.1"/>
</dbReference>
<evidence type="ECO:0000313" key="4">
    <source>
        <dbReference type="Proteomes" id="UP001064632"/>
    </source>
</evidence>
<dbReference type="Gene3D" id="2.60.120.560">
    <property type="entry name" value="Exo-inulinase, domain 1"/>
    <property type="match status" value="1"/>
</dbReference>
<feature type="signal peptide" evidence="2">
    <location>
        <begin position="1"/>
        <end position="22"/>
    </location>
</feature>
<evidence type="ECO:0000256" key="1">
    <source>
        <dbReference type="SAM" id="MobiDB-lite"/>
    </source>
</evidence>
<feature type="compositionally biased region" description="Low complexity" evidence="1">
    <location>
        <begin position="209"/>
        <end position="226"/>
    </location>
</feature>
<accession>A0ABY6B8Z8</accession>
<dbReference type="EMBL" id="CP104694">
    <property type="protein sequence ID" value="UXI66499.1"/>
    <property type="molecule type" value="Genomic_DNA"/>
</dbReference>
<name>A0ABY6B8Z8_9GAMM</name>
<proteinExistence type="predicted"/>
<feature type="chain" id="PRO_5046132921" evidence="2">
    <location>
        <begin position="23"/>
        <end position="347"/>
    </location>
</feature>
<keyword evidence="4" id="KW-1185">Reference proteome</keyword>
<evidence type="ECO:0000313" key="3">
    <source>
        <dbReference type="EMBL" id="UXI66499.1"/>
    </source>
</evidence>
<dbReference type="Proteomes" id="UP001064632">
    <property type="component" value="Chromosome"/>
</dbReference>
<evidence type="ECO:0000256" key="2">
    <source>
        <dbReference type="SAM" id="SignalP"/>
    </source>
</evidence>
<gene>
    <name evidence="3" type="ORF">N4264_17315</name>
</gene>
<organism evidence="3 4">
    <name type="scientific">Tahibacter amnicola</name>
    <dbReference type="NCBI Taxonomy" id="2976241"/>
    <lineage>
        <taxon>Bacteria</taxon>
        <taxon>Pseudomonadati</taxon>
        <taxon>Pseudomonadota</taxon>
        <taxon>Gammaproteobacteria</taxon>
        <taxon>Lysobacterales</taxon>
        <taxon>Rhodanobacteraceae</taxon>
        <taxon>Tahibacter</taxon>
    </lineage>
</organism>
<keyword evidence="2" id="KW-0732">Signal</keyword>
<sequence>MKILILRSLLTALPVLSPMANAQTVYTDSFDSIGGWPDSDATGDLSAVYTVVGGEYLINPLQDRHYALATAPARTDSTNQVVEADVRLAASHSDSRAGVACRVGRGLTFYAFNLVKSGGVEIVRVVDGDASLLATGHLGVDPSEGVKLRGECRGSSLVLSVNGRELARTTDGSLGDGTGAGLLSVSPVIAATNAAFDNFRLSDGGGSSGAISHSSSAPPPRSSGRQLDGGSGSGDGYSGGMPVVDDMALYNDAFGKPGSRQSLFDAGNRRVYIVMELGNRARAQFRAEWRRIAGTDESYIMDSKMDNAAGHSRVWMYADRSWQPGLYRVDVYADGRLLDQREFSVTD</sequence>
<feature type="compositionally biased region" description="Gly residues" evidence="1">
    <location>
        <begin position="227"/>
        <end position="238"/>
    </location>
</feature>